<evidence type="ECO:0000313" key="3">
    <source>
        <dbReference type="EMBL" id="SDQ64353.1"/>
    </source>
</evidence>
<accession>A0A1H1CJN8</accession>
<feature type="domain" description="Hypervirulence associated protein TUDOR" evidence="2">
    <location>
        <begin position="5"/>
        <end position="63"/>
    </location>
</feature>
<dbReference type="InterPro" id="IPR021331">
    <property type="entry name" value="Hva1_TUDOR"/>
</dbReference>
<evidence type="ECO:0000259" key="2">
    <source>
        <dbReference type="Pfam" id="PF11160"/>
    </source>
</evidence>
<dbReference type="Pfam" id="PF11160">
    <property type="entry name" value="Hva1_TUDOR"/>
    <property type="match status" value="1"/>
</dbReference>
<dbReference type="Gene3D" id="2.30.30.1060">
    <property type="match status" value="1"/>
</dbReference>
<evidence type="ECO:0000256" key="1">
    <source>
        <dbReference type="SAM" id="MobiDB-lite"/>
    </source>
</evidence>
<organism evidence="3 4">
    <name type="scientific">Chryseobacterium soldanellicola</name>
    <dbReference type="NCBI Taxonomy" id="311333"/>
    <lineage>
        <taxon>Bacteria</taxon>
        <taxon>Pseudomonadati</taxon>
        <taxon>Bacteroidota</taxon>
        <taxon>Flavobacteriia</taxon>
        <taxon>Flavobacteriales</taxon>
        <taxon>Weeksellaceae</taxon>
        <taxon>Chryseobacterium group</taxon>
        <taxon>Chryseobacterium</taxon>
    </lineage>
</organism>
<dbReference type="AlphaFoldDB" id="A0A1H1CJN8"/>
<gene>
    <name evidence="3" type="ORF">SAMN05421664_1990</name>
</gene>
<name>A0A1H1CJN8_9FLAO</name>
<reference evidence="4" key="1">
    <citation type="submission" date="2016-10" db="EMBL/GenBank/DDBJ databases">
        <authorList>
            <person name="Varghese N."/>
            <person name="Submissions S."/>
        </authorList>
    </citation>
    <scope>NUCLEOTIDE SEQUENCE [LARGE SCALE GENOMIC DNA]</scope>
    <source>
        <strain evidence="4">DSM 17072</strain>
    </source>
</reference>
<dbReference type="Proteomes" id="UP000199627">
    <property type="component" value="Unassembled WGS sequence"/>
</dbReference>
<dbReference type="OrthoDB" id="71751at2"/>
<keyword evidence="4" id="KW-1185">Reference proteome</keyword>
<dbReference type="EMBL" id="FNKL01000003">
    <property type="protein sequence ID" value="SDQ64353.1"/>
    <property type="molecule type" value="Genomic_DNA"/>
</dbReference>
<protein>
    <recommendedName>
        <fullName evidence="2">Hypervirulence associated protein TUDOR domain-containing protein</fullName>
    </recommendedName>
</protein>
<sequence>MLKKGDKVKWKFRYGETYGIVTKIHTRDFVFMDKQRRASEESPQYEVMSEKTGKTAVHKSQALKKIGS</sequence>
<dbReference type="RefSeq" id="WP_089755598.1">
    <property type="nucleotide sequence ID" value="NZ_FNKL01000003.1"/>
</dbReference>
<feature type="region of interest" description="Disordered" evidence="1">
    <location>
        <begin position="42"/>
        <end position="68"/>
    </location>
</feature>
<evidence type="ECO:0000313" key="4">
    <source>
        <dbReference type="Proteomes" id="UP000199627"/>
    </source>
</evidence>
<proteinExistence type="predicted"/>